<evidence type="ECO:0000256" key="3">
    <source>
        <dbReference type="ARBA" id="ARBA00023125"/>
    </source>
</evidence>
<reference evidence="6" key="1">
    <citation type="submission" date="2022-12" db="EMBL/GenBank/DDBJ databases">
        <title>Paracoccus onchidii sp. nov., isolated from a marine invertebrate from the South China Sea.</title>
        <authorList>
            <person name="Xu S."/>
            <person name="Liu Z."/>
            <person name="Xu Y."/>
        </authorList>
    </citation>
    <scope>NUCLEOTIDE SEQUENCE</scope>
    <source>
        <strain evidence="6">Z330</strain>
    </source>
</reference>
<keyword evidence="2" id="KW-0805">Transcription regulation</keyword>
<sequence length="300" mass="33175">MQVFIQVVESGNFTRAAEALGMPRSTVSSTVQVLEDRLGVQLLQRTTRVVRPTLEGLQFADTARDLIDAFGQAEGQFRLQSDDVSGRLRIDMPSRIARRLVIPHLKDFRARYPAVTLEISATDRMIDLVSEGIDAVVRLAVLEDSELICRKIGDVPMLTCAGAGYLAAFGVPKTPDDLARHHLVNYALRMPALSSEWDGIENGREINCAMQSHLCVDNAESYVAGALHGHGLIQVPVYDVADDIAAGRLVEVLAEFRPLPVPISILYARRRHLAPRLRAFMDWLEELLQAQGVVADVRND</sequence>
<keyword evidence="4" id="KW-0804">Transcription</keyword>
<accession>A0ABT4ZG95</accession>
<dbReference type="Pfam" id="PF00126">
    <property type="entry name" value="HTH_1"/>
    <property type="match status" value="1"/>
</dbReference>
<dbReference type="PANTHER" id="PTHR30537:SF72">
    <property type="entry name" value="LYSR FAMILY TRANSCRIPTIONAL REGULATOR"/>
    <property type="match status" value="1"/>
</dbReference>
<dbReference type="InterPro" id="IPR036388">
    <property type="entry name" value="WH-like_DNA-bd_sf"/>
</dbReference>
<gene>
    <name evidence="6" type="ORF">PAF17_12870</name>
</gene>
<evidence type="ECO:0000313" key="7">
    <source>
        <dbReference type="Proteomes" id="UP001165641"/>
    </source>
</evidence>
<evidence type="ECO:0000256" key="4">
    <source>
        <dbReference type="ARBA" id="ARBA00023163"/>
    </source>
</evidence>
<keyword evidence="7" id="KW-1185">Reference proteome</keyword>
<dbReference type="Gene3D" id="3.40.190.290">
    <property type="match status" value="1"/>
</dbReference>
<protein>
    <submittedName>
        <fullName evidence="6">LysR family transcriptional regulator</fullName>
    </submittedName>
</protein>
<comment type="similarity">
    <text evidence="1">Belongs to the LysR transcriptional regulatory family.</text>
</comment>
<organism evidence="6 7">
    <name type="scientific">Paracoccus onchidii</name>
    <dbReference type="NCBI Taxonomy" id="3017813"/>
    <lineage>
        <taxon>Bacteria</taxon>
        <taxon>Pseudomonadati</taxon>
        <taxon>Pseudomonadota</taxon>
        <taxon>Alphaproteobacteria</taxon>
        <taxon>Rhodobacterales</taxon>
        <taxon>Paracoccaceae</taxon>
        <taxon>Paracoccus</taxon>
    </lineage>
</organism>
<dbReference type="SUPFAM" id="SSF53850">
    <property type="entry name" value="Periplasmic binding protein-like II"/>
    <property type="match status" value="1"/>
</dbReference>
<evidence type="ECO:0000259" key="5">
    <source>
        <dbReference type="PROSITE" id="PS50931"/>
    </source>
</evidence>
<dbReference type="Gene3D" id="1.10.10.10">
    <property type="entry name" value="Winged helix-like DNA-binding domain superfamily/Winged helix DNA-binding domain"/>
    <property type="match status" value="1"/>
</dbReference>
<dbReference type="CDD" id="cd08472">
    <property type="entry name" value="PBP2_CrgA_like_3"/>
    <property type="match status" value="1"/>
</dbReference>
<keyword evidence="3" id="KW-0238">DNA-binding</keyword>
<dbReference type="InterPro" id="IPR058163">
    <property type="entry name" value="LysR-type_TF_proteobact-type"/>
</dbReference>
<dbReference type="SUPFAM" id="SSF46785">
    <property type="entry name" value="Winged helix' DNA-binding domain"/>
    <property type="match status" value="1"/>
</dbReference>
<dbReference type="InterPro" id="IPR036390">
    <property type="entry name" value="WH_DNA-bd_sf"/>
</dbReference>
<comment type="caution">
    <text evidence="6">The sequence shown here is derived from an EMBL/GenBank/DDBJ whole genome shotgun (WGS) entry which is preliminary data.</text>
</comment>
<dbReference type="PANTHER" id="PTHR30537">
    <property type="entry name" value="HTH-TYPE TRANSCRIPTIONAL REGULATOR"/>
    <property type="match status" value="1"/>
</dbReference>
<evidence type="ECO:0000256" key="1">
    <source>
        <dbReference type="ARBA" id="ARBA00009437"/>
    </source>
</evidence>
<evidence type="ECO:0000313" key="6">
    <source>
        <dbReference type="EMBL" id="MDB6178390.1"/>
    </source>
</evidence>
<dbReference type="PROSITE" id="PS50931">
    <property type="entry name" value="HTH_LYSR"/>
    <property type="match status" value="1"/>
</dbReference>
<dbReference type="Pfam" id="PF03466">
    <property type="entry name" value="LysR_substrate"/>
    <property type="match status" value="1"/>
</dbReference>
<dbReference type="InterPro" id="IPR000847">
    <property type="entry name" value="LysR_HTH_N"/>
</dbReference>
<feature type="domain" description="HTH lysR-type" evidence="5">
    <location>
        <begin position="1"/>
        <end position="53"/>
    </location>
</feature>
<dbReference type="RefSeq" id="WP_271889510.1">
    <property type="nucleotide sequence ID" value="NZ_JAQBIE010000015.1"/>
</dbReference>
<dbReference type="InterPro" id="IPR005119">
    <property type="entry name" value="LysR_subst-bd"/>
</dbReference>
<dbReference type="EMBL" id="JAQBIE010000015">
    <property type="protein sequence ID" value="MDB6178390.1"/>
    <property type="molecule type" value="Genomic_DNA"/>
</dbReference>
<name>A0ABT4ZG95_9RHOB</name>
<dbReference type="PRINTS" id="PR00039">
    <property type="entry name" value="HTHLYSR"/>
</dbReference>
<evidence type="ECO:0000256" key="2">
    <source>
        <dbReference type="ARBA" id="ARBA00023015"/>
    </source>
</evidence>
<proteinExistence type="inferred from homology"/>
<dbReference type="Proteomes" id="UP001165641">
    <property type="component" value="Unassembled WGS sequence"/>
</dbReference>